<proteinExistence type="predicted"/>
<evidence type="ECO:0000313" key="1">
    <source>
        <dbReference type="EMBL" id="MBI0105186.1"/>
    </source>
</evidence>
<evidence type="ECO:0000313" key="2">
    <source>
        <dbReference type="Proteomes" id="UP000766153"/>
    </source>
</evidence>
<name>A0ABS0QTH9_9BIFI</name>
<organism evidence="1 2">
    <name type="scientific">Bifidobacterium polysaccharolyticum</name>
    <dbReference type="NCBI Taxonomy" id="2750967"/>
    <lineage>
        <taxon>Bacteria</taxon>
        <taxon>Bacillati</taxon>
        <taxon>Actinomycetota</taxon>
        <taxon>Actinomycetes</taxon>
        <taxon>Bifidobacteriales</taxon>
        <taxon>Bifidobacteriaceae</taxon>
        <taxon>Bifidobacterium</taxon>
    </lineage>
</organism>
<comment type="caution">
    <text evidence="1">The sequence shown here is derived from an EMBL/GenBank/DDBJ whole genome shotgun (WGS) entry which is preliminary data.</text>
</comment>
<sequence length="56" mass="6206">MIAGHATVPFEVYALTVFADDIGSAYTGKKITLKQGVDAWQKHLKECNQQQGFNVH</sequence>
<accession>A0ABS0QTH9</accession>
<gene>
    <name evidence="1" type="ORF">H3T91_01530</name>
</gene>
<dbReference type="Proteomes" id="UP000766153">
    <property type="component" value="Unassembled WGS sequence"/>
</dbReference>
<keyword evidence="2" id="KW-1185">Reference proteome</keyword>
<reference evidence="1 2" key="1">
    <citation type="submission" date="2020-07" db="EMBL/GenBank/DDBJ databases">
        <title>Isolated bacteria genomes of Apis mellifera.</title>
        <authorList>
            <person name="Wu J."/>
            <person name="Zheng H."/>
        </authorList>
    </citation>
    <scope>NUCLEOTIDE SEQUENCE [LARGE SCALE GENOMIC DNA]</scope>
    <source>
        <strain evidence="1 2">B14448H7</strain>
    </source>
</reference>
<protein>
    <submittedName>
        <fullName evidence="1">Uncharacterized protein</fullName>
    </submittedName>
</protein>
<dbReference type="EMBL" id="JACFRB010000001">
    <property type="protein sequence ID" value="MBI0105186.1"/>
    <property type="molecule type" value="Genomic_DNA"/>
</dbReference>
<dbReference type="RefSeq" id="WP_198207287.1">
    <property type="nucleotide sequence ID" value="NZ_JACFQG010000001.1"/>
</dbReference>